<organism evidence="1 2">
    <name type="scientific">Actinacidiphila guanduensis</name>
    <dbReference type="NCBI Taxonomy" id="310781"/>
    <lineage>
        <taxon>Bacteria</taxon>
        <taxon>Bacillati</taxon>
        <taxon>Actinomycetota</taxon>
        <taxon>Actinomycetes</taxon>
        <taxon>Kitasatosporales</taxon>
        <taxon>Streptomycetaceae</taxon>
        <taxon>Actinacidiphila</taxon>
    </lineage>
</organism>
<dbReference type="InterPro" id="IPR012349">
    <property type="entry name" value="Split_barrel_FMN-bd"/>
</dbReference>
<dbReference type="InterPro" id="IPR004378">
    <property type="entry name" value="F420H2_quin_Rdtase"/>
</dbReference>
<accession>A0A1H0I0F5</accession>
<dbReference type="EMBL" id="FNIE01000008">
    <property type="protein sequence ID" value="SDO24932.1"/>
    <property type="molecule type" value="Genomic_DNA"/>
</dbReference>
<protein>
    <submittedName>
        <fullName evidence="1">Deazaflavin-dependent oxidoreductase, nitroreductase family</fullName>
    </submittedName>
</protein>
<dbReference type="Proteomes" id="UP000199341">
    <property type="component" value="Unassembled WGS sequence"/>
</dbReference>
<dbReference type="RefSeq" id="WP_093785816.1">
    <property type="nucleotide sequence ID" value="NZ_FNIE01000008.1"/>
</dbReference>
<gene>
    <name evidence="1" type="ORF">SAMN05216259_108283</name>
</gene>
<dbReference type="Pfam" id="PF04075">
    <property type="entry name" value="F420H2_quin_red"/>
    <property type="match status" value="1"/>
</dbReference>
<evidence type="ECO:0000313" key="1">
    <source>
        <dbReference type="EMBL" id="SDO24932.1"/>
    </source>
</evidence>
<keyword evidence="2" id="KW-1185">Reference proteome</keyword>
<dbReference type="STRING" id="310781.SAMN05216259_108283"/>
<sequence length="154" mass="17395">MSEQAVHVQKPGWVTVNVFNRAVAWLTRRGISVWGSRILAVRGRKSGQWRRTPVNLLTFGGERYLVAPRGHVQWTYNMREAGGGRLLLGRRVEEFTAAELGDDEKVPVLRAYLKRWKAEVGVFFGGVGPNSSDEELRAIAPRHPVFRLTSGQER</sequence>
<dbReference type="GO" id="GO:0016491">
    <property type="term" value="F:oxidoreductase activity"/>
    <property type="evidence" value="ECO:0007669"/>
    <property type="project" value="InterPro"/>
</dbReference>
<evidence type="ECO:0000313" key="2">
    <source>
        <dbReference type="Proteomes" id="UP000199341"/>
    </source>
</evidence>
<dbReference type="OrthoDB" id="5186446at2"/>
<reference evidence="1 2" key="1">
    <citation type="submission" date="2016-10" db="EMBL/GenBank/DDBJ databases">
        <authorList>
            <person name="de Groot N.N."/>
        </authorList>
    </citation>
    <scope>NUCLEOTIDE SEQUENCE [LARGE SCALE GENOMIC DNA]</scope>
    <source>
        <strain evidence="1 2">CGMCC 4.2022</strain>
    </source>
</reference>
<name>A0A1H0I0F5_9ACTN</name>
<dbReference type="Gene3D" id="2.30.110.10">
    <property type="entry name" value="Electron Transport, Fmn-binding Protein, Chain A"/>
    <property type="match status" value="1"/>
</dbReference>
<dbReference type="AlphaFoldDB" id="A0A1H0I0F5"/>
<proteinExistence type="predicted"/>